<proteinExistence type="predicted"/>
<keyword evidence="3" id="KW-1185">Reference proteome</keyword>
<evidence type="ECO:0000313" key="3">
    <source>
        <dbReference type="Proteomes" id="UP001642409"/>
    </source>
</evidence>
<dbReference type="EMBL" id="CATOUU010001116">
    <property type="protein sequence ID" value="CAI9972864.1"/>
    <property type="molecule type" value="Genomic_DNA"/>
</dbReference>
<evidence type="ECO:0000313" key="2">
    <source>
        <dbReference type="EMBL" id="CAL6072570.1"/>
    </source>
</evidence>
<reference evidence="1" key="1">
    <citation type="submission" date="2023-06" db="EMBL/GenBank/DDBJ databases">
        <authorList>
            <person name="Kurt Z."/>
        </authorList>
    </citation>
    <scope>NUCLEOTIDE SEQUENCE</scope>
</reference>
<dbReference type="Proteomes" id="UP001642409">
    <property type="component" value="Unassembled WGS sequence"/>
</dbReference>
<name>A0AA86UYA9_9EUKA</name>
<sequence length="174" mass="20069">MVFIRYKYFGNHLGLLGSFPRGLGPQFSASAAKRVKQIYLAIQLIHKQIVKHVRRSYEYIHSDSETIHGLALSLESIDDVLGSNSLTLSVISVDERVTDDNVEESLQDMLDITWMITKEWLSKQNYVQICTKSTIIIYKKHNIKCQLNNVLKHLCKICMVNIVLQDRFKDQQSI</sequence>
<reference evidence="2 3" key="2">
    <citation type="submission" date="2024-07" db="EMBL/GenBank/DDBJ databases">
        <authorList>
            <person name="Akdeniz Z."/>
        </authorList>
    </citation>
    <scope>NUCLEOTIDE SEQUENCE [LARGE SCALE GENOMIC DNA]</scope>
</reference>
<accession>A0AA86UYA9</accession>
<dbReference type="EMBL" id="CAXDID020000296">
    <property type="protein sequence ID" value="CAL6072570.1"/>
    <property type="molecule type" value="Genomic_DNA"/>
</dbReference>
<gene>
    <name evidence="2" type="ORF">HINF_LOCUS55687</name>
    <name evidence="1" type="ORF">HINF_LOCUS60509</name>
</gene>
<organism evidence="1">
    <name type="scientific">Hexamita inflata</name>
    <dbReference type="NCBI Taxonomy" id="28002"/>
    <lineage>
        <taxon>Eukaryota</taxon>
        <taxon>Metamonada</taxon>
        <taxon>Diplomonadida</taxon>
        <taxon>Hexamitidae</taxon>
        <taxon>Hexamitinae</taxon>
        <taxon>Hexamita</taxon>
    </lineage>
</organism>
<dbReference type="AlphaFoldDB" id="A0AA86UYA9"/>
<protein>
    <submittedName>
        <fullName evidence="2">Hypothetical_protein</fullName>
    </submittedName>
</protein>
<comment type="caution">
    <text evidence="1">The sequence shown here is derived from an EMBL/GenBank/DDBJ whole genome shotgun (WGS) entry which is preliminary data.</text>
</comment>
<evidence type="ECO:0000313" key="1">
    <source>
        <dbReference type="EMBL" id="CAI9972864.1"/>
    </source>
</evidence>